<feature type="domain" description="C2H2-type" evidence="2">
    <location>
        <begin position="37"/>
        <end position="58"/>
    </location>
</feature>
<evidence type="ECO:0000313" key="4">
    <source>
        <dbReference type="Proteomes" id="UP000008370"/>
    </source>
</evidence>
<proteinExistence type="predicted"/>
<feature type="region of interest" description="Disordered" evidence="1">
    <location>
        <begin position="1"/>
        <end position="21"/>
    </location>
</feature>
<organism evidence="3 4">
    <name type="scientific">Phanerochaete carnosa (strain HHB-10118-sp)</name>
    <name type="common">White-rot fungus</name>
    <name type="synonym">Peniophora carnosa</name>
    <dbReference type="NCBI Taxonomy" id="650164"/>
    <lineage>
        <taxon>Eukaryota</taxon>
        <taxon>Fungi</taxon>
        <taxon>Dikarya</taxon>
        <taxon>Basidiomycota</taxon>
        <taxon>Agaricomycotina</taxon>
        <taxon>Agaricomycetes</taxon>
        <taxon>Polyporales</taxon>
        <taxon>Phanerochaetaceae</taxon>
        <taxon>Phanerochaete</taxon>
    </lineage>
</organism>
<name>K5VU11_PHACS</name>
<dbReference type="EMBL" id="JH930472">
    <property type="protein sequence ID" value="EKM54993.1"/>
    <property type="molecule type" value="Genomic_DNA"/>
</dbReference>
<keyword evidence="4" id="KW-1185">Reference proteome</keyword>
<dbReference type="Proteomes" id="UP000008370">
    <property type="component" value="Unassembled WGS sequence"/>
</dbReference>
<dbReference type="GeneID" id="18910171"/>
<reference evidence="3 4" key="1">
    <citation type="journal article" date="2012" name="BMC Genomics">
        <title>Comparative genomics of the white-rot fungi, Phanerochaete carnosa and P. chrysosporium, to elucidate the genetic basis of the distinct wood types they colonize.</title>
        <authorList>
            <person name="Suzuki H."/>
            <person name="MacDonald J."/>
            <person name="Syed K."/>
            <person name="Salamov A."/>
            <person name="Hori C."/>
            <person name="Aerts A."/>
            <person name="Henrissat B."/>
            <person name="Wiebenga A."/>
            <person name="vanKuyk P.A."/>
            <person name="Barry K."/>
            <person name="Lindquist E."/>
            <person name="LaButti K."/>
            <person name="Lapidus A."/>
            <person name="Lucas S."/>
            <person name="Coutinho P."/>
            <person name="Gong Y."/>
            <person name="Samejima M."/>
            <person name="Mahadevan R."/>
            <person name="Abou-Zaid M."/>
            <person name="de Vries R.P."/>
            <person name="Igarashi K."/>
            <person name="Yadav J.S."/>
            <person name="Grigoriev I.V."/>
            <person name="Master E.R."/>
        </authorList>
    </citation>
    <scope>NUCLEOTIDE SEQUENCE [LARGE SCALE GENOMIC DNA]</scope>
    <source>
        <strain evidence="3 4">HHB-10118-sp</strain>
    </source>
</reference>
<evidence type="ECO:0000313" key="3">
    <source>
        <dbReference type="EMBL" id="EKM54993.1"/>
    </source>
</evidence>
<accession>K5VU11</accession>
<dbReference type="AlphaFoldDB" id="K5VU11"/>
<evidence type="ECO:0000256" key="1">
    <source>
        <dbReference type="SAM" id="MobiDB-lite"/>
    </source>
</evidence>
<dbReference type="HOGENOM" id="CLU_1294824_0_0_1"/>
<sequence>MAQVVNDEGHNRKDRNLAPRNVSIWRQDQEAATSFRCRTCHRQFTSQEIATLHSQMEHPSVFASHCDTQSLIESLVESVRSPGSRCIYKRTAALVANDISDLLKRNERMDIVRSTYDSLLELERLCRSASSRVALLTKTIPQRARLVELSPELPCRRGPLWEALEIDDHSILTILQLAVSCDKDEIMGLRENSAASFLTLADSVRVVPANVPV</sequence>
<dbReference type="KEGG" id="pco:PHACADRAFT_183860"/>
<dbReference type="PROSITE" id="PS00028">
    <property type="entry name" value="ZINC_FINGER_C2H2_1"/>
    <property type="match status" value="1"/>
</dbReference>
<feature type="compositionally biased region" description="Basic and acidic residues" evidence="1">
    <location>
        <begin position="7"/>
        <end position="17"/>
    </location>
</feature>
<gene>
    <name evidence="3" type="ORF">PHACADRAFT_183860</name>
</gene>
<dbReference type="InParanoid" id="K5VU11"/>
<evidence type="ECO:0000259" key="2">
    <source>
        <dbReference type="PROSITE" id="PS00028"/>
    </source>
</evidence>
<dbReference type="InterPro" id="IPR013087">
    <property type="entry name" value="Znf_C2H2_type"/>
</dbReference>
<protein>
    <recommendedName>
        <fullName evidence="2">C2H2-type domain-containing protein</fullName>
    </recommendedName>
</protein>
<dbReference type="RefSeq" id="XP_007395342.1">
    <property type="nucleotide sequence ID" value="XM_007395280.1"/>
</dbReference>